<protein>
    <recommendedName>
        <fullName evidence="3">Apple domain-containing protein</fullName>
    </recommendedName>
</protein>
<name>A0ABN8P890_9CNID</name>
<dbReference type="SUPFAM" id="SSF56496">
    <property type="entry name" value="Fibrinogen C-terminal domain-like"/>
    <property type="match status" value="1"/>
</dbReference>
<evidence type="ECO:0000313" key="2">
    <source>
        <dbReference type="Proteomes" id="UP001159405"/>
    </source>
</evidence>
<evidence type="ECO:0000313" key="1">
    <source>
        <dbReference type="EMBL" id="CAH3137475.1"/>
    </source>
</evidence>
<keyword evidence="2" id="KW-1185">Reference proteome</keyword>
<proteinExistence type="predicted"/>
<gene>
    <name evidence="1" type="ORF">PLOB_00039015</name>
</gene>
<sequence length="178" mass="20044">MIELQATHHPDLRQDVLVKDEYHFLSVSGIGTITVYDTFDCTFECLSNPSCLSLNLAASKRADRKLWCELLTSNKDINPDAYKENKTSHHFSMKGRFRPTSCVEYGQQDASEDGFYKIYDDGGNSFPAYCDLKSEPGTAKPWSCLGVERIAVFLRFTTLHLTAMTQKTRTPRTGIVTG</sequence>
<organism evidence="1 2">
    <name type="scientific">Porites lobata</name>
    <dbReference type="NCBI Taxonomy" id="104759"/>
    <lineage>
        <taxon>Eukaryota</taxon>
        <taxon>Metazoa</taxon>
        <taxon>Cnidaria</taxon>
        <taxon>Anthozoa</taxon>
        <taxon>Hexacorallia</taxon>
        <taxon>Scleractinia</taxon>
        <taxon>Fungiina</taxon>
        <taxon>Poritidae</taxon>
        <taxon>Porites</taxon>
    </lineage>
</organism>
<accession>A0ABN8P890</accession>
<dbReference type="InterPro" id="IPR036056">
    <property type="entry name" value="Fibrinogen-like_C"/>
</dbReference>
<evidence type="ECO:0008006" key="3">
    <source>
        <dbReference type="Google" id="ProtNLM"/>
    </source>
</evidence>
<dbReference type="EMBL" id="CALNXK010000059">
    <property type="protein sequence ID" value="CAH3137475.1"/>
    <property type="molecule type" value="Genomic_DNA"/>
</dbReference>
<comment type="caution">
    <text evidence="1">The sequence shown here is derived from an EMBL/GenBank/DDBJ whole genome shotgun (WGS) entry which is preliminary data.</text>
</comment>
<dbReference type="Proteomes" id="UP001159405">
    <property type="component" value="Unassembled WGS sequence"/>
</dbReference>
<reference evidence="1 2" key="1">
    <citation type="submission" date="2022-05" db="EMBL/GenBank/DDBJ databases">
        <authorList>
            <consortium name="Genoscope - CEA"/>
            <person name="William W."/>
        </authorList>
    </citation>
    <scope>NUCLEOTIDE SEQUENCE [LARGE SCALE GENOMIC DNA]</scope>
</reference>